<dbReference type="InterPro" id="IPR029044">
    <property type="entry name" value="Nucleotide-diphossugar_trans"/>
</dbReference>
<protein>
    <submittedName>
        <fullName evidence="3">Mannose-1-phosphate guanylyltransferase</fullName>
    </submittedName>
</protein>
<dbReference type="AlphaFoldDB" id="A0A2M8EUH2"/>
<dbReference type="InterPro" id="IPR049577">
    <property type="entry name" value="GMPP_N"/>
</dbReference>
<feature type="domain" description="MannoseP isomerase/GMP-like beta-helix" evidence="2">
    <location>
        <begin position="306"/>
        <end position="360"/>
    </location>
</feature>
<dbReference type="InterPro" id="IPR051161">
    <property type="entry name" value="Mannose-6P_isomerase_type2"/>
</dbReference>
<evidence type="ECO:0000259" key="1">
    <source>
        <dbReference type="Pfam" id="PF00483"/>
    </source>
</evidence>
<sequence>MAETFKEHLYALIVCGGAGTRLWPRSRKSTPKQFLPKFYGEKTLFGQTLDRAKLLTEPQKIYFVVTSNDNARQIVQFYPEVLKKNIIVEPVGRNTAMAVGVGASYIRKVDPGAVVMNFWSDAVIKDNDLFYQSLILAAETAFNGNWLVTVGLKPTFPHTGLGYIETGEQFSAQKSVFKVSSFKEKPDLKTAEGFLAKGNYFWNTGIYVWSVSSIFEAFSKHSPNIFKSLENIFNSVGLAEEKSVLADAYDEAESLPIDTAVSEKADNLLLVPASFGWSDIGDWKVTYELKSKDVNGNVIEVFGEGGTHLGFETKNCLVEAQSRLVATVGVSDLIIVEMKDVVLVCNREKAQDVKNIVNTLKEQKKDQYL</sequence>
<comment type="caution">
    <text evidence="3">The sequence shown here is derived from an EMBL/GenBank/DDBJ whole genome shotgun (WGS) entry which is preliminary data.</text>
</comment>
<gene>
    <name evidence="3" type="ORF">CO053_02900</name>
</gene>
<dbReference type="GO" id="GO:0009298">
    <property type="term" value="P:GDP-mannose biosynthetic process"/>
    <property type="evidence" value="ECO:0007669"/>
    <property type="project" value="TreeGrafter"/>
</dbReference>
<dbReference type="Pfam" id="PF00483">
    <property type="entry name" value="NTP_transferase"/>
    <property type="match status" value="1"/>
</dbReference>
<evidence type="ECO:0000313" key="3">
    <source>
        <dbReference type="EMBL" id="PJC28764.1"/>
    </source>
</evidence>
<dbReference type="PANTHER" id="PTHR46390">
    <property type="entry name" value="MANNOSE-1-PHOSPHATE GUANYLYLTRANSFERASE"/>
    <property type="match status" value="1"/>
</dbReference>
<keyword evidence="3" id="KW-0808">Transferase</keyword>
<keyword evidence="3" id="KW-0548">Nucleotidyltransferase</keyword>
<dbReference type="InterPro" id="IPR005835">
    <property type="entry name" value="NTP_transferase_dom"/>
</dbReference>
<evidence type="ECO:0000313" key="4">
    <source>
        <dbReference type="Proteomes" id="UP000230885"/>
    </source>
</evidence>
<accession>A0A2M8EUH2</accession>
<dbReference type="CDD" id="cd02509">
    <property type="entry name" value="GDP-M1P_Guanylyltransferase"/>
    <property type="match status" value="1"/>
</dbReference>
<dbReference type="EMBL" id="PFSE01000045">
    <property type="protein sequence ID" value="PJC28764.1"/>
    <property type="molecule type" value="Genomic_DNA"/>
</dbReference>
<proteinExistence type="predicted"/>
<name>A0A2M8EUH2_9BACT</name>
<organism evidence="3 4">
    <name type="scientific">Candidatus Shapirobacteria bacterium CG_4_9_14_0_2_um_filter_40_11</name>
    <dbReference type="NCBI Taxonomy" id="1974876"/>
    <lineage>
        <taxon>Bacteria</taxon>
        <taxon>Candidatus Shapironibacteriota</taxon>
    </lineage>
</organism>
<dbReference type="PANTHER" id="PTHR46390:SF1">
    <property type="entry name" value="MANNOSE-1-PHOSPHATE GUANYLYLTRANSFERASE"/>
    <property type="match status" value="1"/>
</dbReference>
<dbReference type="InterPro" id="IPR054566">
    <property type="entry name" value="ManC/GMP-like_b-helix"/>
</dbReference>
<dbReference type="Pfam" id="PF22640">
    <property type="entry name" value="ManC_GMP_beta-helix"/>
    <property type="match status" value="1"/>
</dbReference>
<dbReference type="SUPFAM" id="SSF159283">
    <property type="entry name" value="Guanosine diphospho-D-mannose pyrophosphorylase/mannose-6-phosphate isomerase linker domain"/>
    <property type="match status" value="1"/>
</dbReference>
<dbReference type="GO" id="GO:0004475">
    <property type="term" value="F:mannose-1-phosphate guanylyltransferase (GTP) activity"/>
    <property type="evidence" value="ECO:0007669"/>
    <property type="project" value="InterPro"/>
</dbReference>
<reference evidence="4" key="1">
    <citation type="submission" date="2017-09" db="EMBL/GenBank/DDBJ databases">
        <title>Depth-based differentiation of microbial function through sediment-hosted aquifers and enrichment of novel symbionts in the deep terrestrial subsurface.</title>
        <authorList>
            <person name="Probst A.J."/>
            <person name="Ladd B."/>
            <person name="Jarett J.K."/>
            <person name="Geller-Mcgrath D.E."/>
            <person name="Sieber C.M.K."/>
            <person name="Emerson J.B."/>
            <person name="Anantharaman K."/>
            <person name="Thomas B.C."/>
            <person name="Malmstrom R."/>
            <person name="Stieglmeier M."/>
            <person name="Klingl A."/>
            <person name="Woyke T."/>
            <person name="Ryan C.M."/>
            <person name="Banfield J.F."/>
        </authorList>
    </citation>
    <scope>NUCLEOTIDE SEQUENCE [LARGE SCALE GENOMIC DNA]</scope>
</reference>
<evidence type="ECO:0000259" key="2">
    <source>
        <dbReference type="Pfam" id="PF22640"/>
    </source>
</evidence>
<dbReference type="Proteomes" id="UP000230885">
    <property type="component" value="Unassembled WGS sequence"/>
</dbReference>
<dbReference type="Gene3D" id="3.90.550.10">
    <property type="entry name" value="Spore Coat Polysaccharide Biosynthesis Protein SpsA, Chain A"/>
    <property type="match status" value="1"/>
</dbReference>
<feature type="domain" description="Nucleotidyl transferase" evidence="1">
    <location>
        <begin position="11"/>
        <end position="293"/>
    </location>
</feature>
<dbReference type="SUPFAM" id="SSF53448">
    <property type="entry name" value="Nucleotide-diphospho-sugar transferases"/>
    <property type="match status" value="1"/>
</dbReference>